<evidence type="ECO:0000313" key="1">
    <source>
        <dbReference type="EMBL" id="RAL42667.1"/>
    </source>
</evidence>
<dbReference type="AlphaFoldDB" id="A0A328DA31"/>
<proteinExistence type="predicted"/>
<dbReference type="Proteomes" id="UP000249390">
    <property type="component" value="Unassembled WGS sequence"/>
</dbReference>
<comment type="caution">
    <text evidence="1">The sequence shown here is derived from an EMBL/GenBank/DDBJ whole genome shotgun (WGS) entry which is preliminary data.</text>
</comment>
<protein>
    <submittedName>
        <fullName evidence="1">Uncharacterized protein</fullName>
    </submittedName>
</protein>
<name>A0A328DA31_9ASTE</name>
<evidence type="ECO:0000313" key="2">
    <source>
        <dbReference type="Proteomes" id="UP000249390"/>
    </source>
</evidence>
<organism evidence="1 2">
    <name type="scientific">Cuscuta australis</name>
    <dbReference type="NCBI Taxonomy" id="267555"/>
    <lineage>
        <taxon>Eukaryota</taxon>
        <taxon>Viridiplantae</taxon>
        <taxon>Streptophyta</taxon>
        <taxon>Embryophyta</taxon>
        <taxon>Tracheophyta</taxon>
        <taxon>Spermatophyta</taxon>
        <taxon>Magnoliopsida</taxon>
        <taxon>eudicotyledons</taxon>
        <taxon>Gunneridae</taxon>
        <taxon>Pentapetalae</taxon>
        <taxon>asterids</taxon>
        <taxon>lamiids</taxon>
        <taxon>Solanales</taxon>
        <taxon>Convolvulaceae</taxon>
        <taxon>Cuscuteae</taxon>
        <taxon>Cuscuta</taxon>
        <taxon>Cuscuta subgen. Grammica</taxon>
        <taxon>Cuscuta sect. Cleistogrammica</taxon>
    </lineage>
</organism>
<keyword evidence="2" id="KW-1185">Reference proteome</keyword>
<sequence>MARCIQQTLNLIRASYRTIAGAKSPSSAAFASSFLPSSRRVSSLSDCSAKSGSADVPDAEAIAVQRIEDAIHRIIVLKSAPDWLPFVPGASYWVPPRRGSYGIAKIVHKLSNSLSEEEVMSLTSDRGWPSSSFYVDEKEAAHNCTSQDEDEDDDD</sequence>
<dbReference type="PANTHER" id="PTHR33972:SF2">
    <property type="entry name" value="OS04G0606700 PROTEIN"/>
    <property type="match status" value="1"/>
</dbReference>
<dbReference type="PANTHER" id="PTHR33972">
    <property type="entry name" value="EXPRESSED PROTEIN"/>
    <property type="match status" value="1"/>
</dbReference>
<gene>
    <name evidence="1" type="ORF">DM860_009174</name>
</gene>
<dbReference type="EMBL" id="NQVE01000162">
    <property type="protein sequence ID" value="RAL42667.1"/>
    <property type="molecule type" value="Genomic_DNA"/>
</dbReference>
<accession>A0A328DA31</accession>
<reference evidence="1 2" key="1">
    <citation type="submission" date="2018-06" db="EMBL/GenBank/DDBJ databases">
        <title>The Genome of Cuscuta australis (Dodder) Provides Insight into the Evolution of Plant Parasitism.</title>
        <authorList>
            <person name="Liu H."/>
        </authorList>
    </citation>
    <scope>NUCLEOTIDE SEQUENCE [LARGE SCALE GENOMIC DNA]</scope>
    <source>
        <strain evidence="2">cv. Yunnan</strain>
        <tissue evidence="1">Vines</tissue>
    </source>
</reference>